<proteinExistence type="inferred from homology"/>
<protein>
    <submittedName>
        <fullName evidence="9">Sugar transferase</fullName>
        <ecNumber evidence="9">2.7.8.-</ecNumber>
    </submittedName>
</protein>
<dbReference type="PANTHER" id="PTHR30576:SF10">
    <property type="entry name" value="SLL5057 PROTEIN"/>
    <property type="match status" value="1"/>
</dbReference>
<comment type="similarity">
    <text evidence="2">Belongs to the bacterial sugar transferase family.</text>
</comment>
<evidence type="ECO:0000256" key="6">
    <source>
        <dbReference type="ARBA" id="ARBA00023136"/>
    </source>
</evidence>
<evidence type="ECO:0000256" key="3">
    <source>
        <dbReference type="ARBA" id="ARBA00022679"/>
    </source>
</evidence>
<feature type="domain" description="Bacterial sugar transferase" evidence="8">
    <location>
        <begin position="298"/>
        <end position="485"/>
    </location>
</feature>
<name>A0ABY8PW82_9ACTN</name>
<dbReference type="InterPro" id="IPR017475">
    <property type="entry name" value="EPS_sugar_tfrase"/>
</dbReference>
<dbReference type="EC" id="2.7.8.-" evidence="9"/>
<dbReference type="PANTHER" id="PTHR30576">
    <property type="entry name" value="COLANIC BIOSYNTHESIS UDP-GLUCOSE LIPID CARRIER TRANSFERASE"/>
    <property type="match status" value="1"/>
</dbReference>
<keyword evidence="3 9" id="KW-0808">Transferase</keyword>
<dbReference type="GO" id="GO:0016740">
    <property type="term" value="F:transferase activity"/>
    <property type="evidence" value="ECO:0007669"/>
    <property type="project" value="UniProtKB-KW"/>
</dbReference>
<feature type="transmembrane region" description="Helical" evidence="7">
    <location>
        <begin position="35"/>
        <end position="55"/>
    </location>
</feature>
<evidence type="ECO:0000259" key="8">
    <source>
        <dbReference type="Pfam" id="PF02397"/>
    </source>
</evidence>
<evidence type="ECO:0000256" key="5">
    <source>
        <dbReference type="ARBA" id="ARBA00022989"/>
    </source>
</evidence>
<dbReference type="Pfam" id="PF02397">
    <property type="entry name" value="Bac_transf"/>
    <property type="match status" value="1"/>
</dbReference>
<dbReference type="Proteomes" id="UP001244136">
    <property type="component" value="Chromosome"/>
</dbReference>
<evidence type="ECO:0000313" key="10">
    <source>
        <dbReference type="Proteomes" id="UP001244136"/>
    </source>
</evidence>
<evidence type="ECO:0000256" key="1">
    <source>
        <dbReference type="ARBA" id="ARBA00004141"/>
    </source>
</evidence>
<dbReference type="Gene3D" id="3.40.50.720">
    <property type="entry name" value="NAD(P)-binding Rossmann-like Domain"/>
    <property type="match status" value="1"/>
</dbReference>
<dbReference type="RefSeq" id="WP_281144489.1">
    <property type="nucleotide sequence ID" value="NZ_CP123967.1"/>
</dbReference>
<feature type="transmembrane region" description="Helical" evidence="7">
    <location>
        <begin position="131"/>
        <end position="150"/>
    </location>
</feature>
<dbReference type="EMBL" id="CP123967">
    <property type="protein sequence ID" value="WGT46728.1"/>
    <property type="molecule type" value="Genomic_DNA"/>
</dbReference>
<feature type="transmembrane region" description="Helical" evidence="7">
    <location>
        <begin position="70"/>
        <end position="93"/>
    </location>
</feature>
<evidence type="ECO:0000256" key="2">
    <source>
        <dbReference type="ARBA" id="ARBA00006464"/>
    </source>
</evidence>
<evidence type="ECO:0000256" key="7">
    <source>
        <dbReference type="SAM" id="Phobius"/>
    </source>
</evidence>
<feature type="transmembrane region" description="Helical" evidence="7">
    <location>
        <begin position="303"/>
        <end position="324"/>
    </location>
</feature>
<evidence type="ECO:0000256" key="4">
    <source>
        <dbReference type="ARBA" id="ARBA00022692"/>
    </source>
</evidence>
<keyword evidence="10" id="KW-1185">Reference proteome</keyword>
<dbReference type="NCBIfam" id="TIGR03025">
    <property type="entry name" value="EPS_sugtrans"/>
    <property type="match status" value="1"/>
</dbReference>
<accession>A0ABY8PW82</accession>
<feature type="transmembrane region" description="Helical" evidence="7">
    <location>
        <begin position="105"/>
        <end position="125"/>
    </location>
</feature>
<sequence length="491" mass="54249">MMTTLAGYFDTLTRRRLDAAPGFWNRALAPRHQRVALLVLDLVGLTLAGLLASLGRETIPGLTDGWDRELFFAVGSVLIVWFIALAATGSYSLRHLRAGATEYRSVITATFYAAGFSGIAFYLLHYEYPRGMYALWFGIGLVSLLTSRLLRRRFMQRLHTMGLMQTPVVVAGADHHVDSIAAVLARETWLGYRVVGAVTREPLLETSTGLPVLGTTAETLEVIEANNVGCVIFAEGSFASTDEFRRMAWKLERHDISMIVVPALSDISSQRVDVRPVAGLPLVDVAPPQAANALRWAKRTTDIVGSLIVLLCVSPIMLGTALAIKLQDRGPVLFRQRRVGRKGAEFDMYKFRSMCVDAEAKLAALEASNEGAGVLFKMADDPRVTKVGKFIRRYSIDELPQLINVLRGDMSLVGPRPALPREVAQYDTDAMRRLDVRPGLTGLWQVSGRSNLSWADTVRLDLYYVDNWSMTQDLLILTKTAKAVIGRDGAY</sequence>
<comment type="subcellular location">
    <subcellularLocation>
        <location evidence="1">Membrane</location>
        <topology evidence="1">Multi-pass membrane protein</topology>
    </subcellularLocation>
</comment>
<keyword evidence="5 7" id="KW-1133">Transmembrane helix</keyword>
<dbReference type="InterPro" id="IPR003362">
    <property type="entry name" value="Bact_transf"/>
</dbReference>
<keyword evidence="6 7" id="KW-0472">Membrane</keyword>
<dbReference type="Pfam" id="PF13727">
    <property type="entry name" value="CoA_binding_3"/>
    <property type="match status" value="1"/>
</dbReference>
<organism evidence="9 10">
    <name type="scientific">Tessaracoccus lacteus</name>
    <dbReference type="NCBI Taxonomy" id="3041766"/>
    <lineage>
        <taxon>Bacteria</taxon>
        <taxon>Bacillati</taxon>
        <taxon>Actinomycetota</taxon>
        <taxon>Actinomycetes</taxon>
        <taxon>Propionibacteriales</taxon>
        <taxon>Propionibacteriaceae</taxon>
        <taxon>Tessaracoccus</taxon>
    </lineage>
</organism>
<reference evidence="9 10" key="1">
    <citation type="journal article" date="2008" name="Int. J. Syst. Evol. Microbiol.">
        <title>Tessaracoccus flavescens sp. nov., isolated from marine sediment.</title>
        <authorList>
            <person name="Lee D.W."/>
            <person name="Lee S.D."/>
        </authorList>
    </citation>
    <scope>NUCLEOTIDE SEQUENCE [LARGE SCALE GENOMIC DNA]</scope>
    <source>
        <strain evidence="9 10">T21</strain>
    </source>
</reference>
<gene>
    <name evidence="9" type="ORF">QH948_11375</name>
</gene>
<keyword evidence="4 7" id="KW-0812">Transmembrane</keyword>
<evidence type="ECO:0000313" key="9">
    <source>
        <dbReference type="EMBL" id="WGT46728.1"/>
    </source>
</evidence>